<sequence>MENKTSLTYNYQLYLYLQS</sequence>
<dbReference type="AlphaFoldDB" id="A0AAN8TWL5"/>
<evidence type="ECO:0000313" key="2">
    <source>
        <dbReference type="Proteomes" id="UP001371456"/>
    </source>
</evidence>
<organism evidence="1 2">
    <name type="scientific">Solanum bulbocastanum</name>
    <name type="common">Wild potato</name>
    <dbReference type="NCBI Taxonomy" id="147425"/>
    <lineage>
        <taxon>Eukaryota</taxon>
        <taxon>Viridiplantae</taxon>
        <taxon>Streptophyta</taxon>
        <taxon>Embryophyta</taxon>
        <taxon>Tracheophyta</taxon>
        <taxon>Spermatophyta</taxon>
        <taxon>Magnoliopsida</taxon>
        <taxon>eudicotyledons</taxon>
        <taxon>Gunneridae</taxon>
        <taxon>Pentapetalae</taxon>
        <taxon>asterids</taxon>
        <taxon>lamiids</taxon>
        <taxon>Solanales</taxon>
        <taxon>Solanaceae</taxon>
        <taxon>Solanoideae</taxon>
        <taxon>Solaneae</taxon>
        <taxon>Solanum</taxon>
    </lineage>
</organism>
<accession>A0AAN8TWL5</accession>
<proteinExistence type="predicted"/>
<comment type="caution">
    <text evidence="1">The sequence shown here is derived from an EMBL/GenBank/DDBJ whole genome shotgun (WGS) entry which is preliminary data.</text>
</comment>
<name>A0AAN8TWL5_SOLBU</name>
<gene>
    <name evidence="1" type="ORF">RDI58_008573</name>
</gene>
<evidence type="ECO:0000313" key="1">
    <source>
        <dbReference type="EMBL" id="KAK6795120.1"/>
    </source>
</evidence>
<keyword evidence="2" id="KW-1185">Reference proteome</keyword>
<dbReference type="EMBL" id="JBANQN010000003">
    <property type="protein sequence ID" value="KAK6795120.1"/>
    <property type="molecule type" value="Genomic_DNA"/>
</dbReference>
<reference evidence="1 2" key="1">
    <citation type="submission" date="2024-02" db="EMBL/GenBank/DDBJ databases">
        <title>de novo genome assembly of Solanum bulbocastanum strain 11H21.</title>
        <authorList>
            <person name="Hosaka A.J."/>
        </authorList>
    </citation>
    <scope>NUCLEOTIDE SEQUENCE [LARGE SCALE GENOMIC DNA]</scope>
    <source>
        <tissue evidence="1">Young leaves</tissue>
    </source>
</reference>
<dbReference type="Proteomes" id="UP001371456">
    <property type="component" value="Unassembled WGS sequence"/>
</dbReference>
<protein>
    <submittedName>
        <fullName evidence="1">Uncharacterized protein</fullName>
    </submittedName>
</protein>